<protein>
    <recommendedName>
        <fullName evidence="4">Translation initiation factor 3 N-terminal domain-containing protein</fullName>
    </recommendedName>
</protein>
<dbReference type="InterPro" id="IPR019814">
    <property type="entry name" value="Translation_initiation_fac_3_N"/>
</dbReference>
<dbReference type="InterPro" id="IPR001288">
    <property type="entry name" value="Translation_initiation_fac_3"/>
</dbReference>
<evidence type="ECO:0000256" key="1">
    <source>
        <dbReference type="ARBA" id="ARBA00005439"/>
    </source>
</evidence>
<dbReference type="GO" id="GO:0032790">
    <property type="term" value="P:ribosome disassembly"/>
    <property type="evidence" value="ECO:0007669"/>
    <property type="project" value="TreeGrafter"/>
</dbReference>
<accession>A0A9N9WX83</accession>
<dbReference type="Pfam" id="PF05198">
    <property type="entry name" value="IF3_N"/>
    <property type="match status" value="1"/>
</dbReference>
<dbReference type="SUPFAM" id="SSF54364">
    <property type="entry name" value="Translation initiation factor IF3, N-terminal domain"/>
    <property type="match status" value="1"/>
</dbReference>
<reference evidence="5" key="2">
    <citation type="submission" date="2022-10" db="EMBL/GenBank/DDBJ databases">
        <authorList>
            <consortium name="ENA_rothamsted_submissions"/>
            <consortium name="culmorum"/>
            <person name="King R."/>
        </authorList>
    </citation>
    <scope>NUCLEOTIDE SEQUENCE</scope>
</reference>
<name>A0A9N9WX83_9DIPT</name>
<dbReference type="GO" id="GO:0005739">
    <property type="term" value="C:mitochondrion"/>
    <property type="evidence" value="ECO:0007669"/>
    <property type="project" value="TreeGrafter"/>
</dbReference>
<dbReference type="GO" id="GO:0003743">
    <property type="term" value="F:translation initiation factor activity"/>
    <property type="evidence" value="ECO:0007669"/>
    <property type="project" value="UniProtKB-KW"/>
</dbReference>
<comment type="similarity">
    <text evidence="1">Belongs to the IF-3 family.</text>
</comment>
<feature type="domain" description="Translation initiation factor 3 N-terminal" evidence="4">
    <location>
        <begin position="53"/>
        <end position="116"/>
    </location>
</feature>
<dbReference type="Gene3D" id="3.10.20.80">
    <property type="entry name" value="Translation initiation factor 3 (IF-3), N-terminal domain"/>
    <property type="match status" value="1"/>
</dbReference>
<organism evidence="5 6">
    <name type="scientific">Chironomus riparius</name>
    <dbReference type="NCBI Taxonomy" id="315576"/>
    <lineage>
        <taxon>Eukaryota</taxon>
        <taxon>Metazoa</taxon>
        <taxon>Ecdysozoa</taxon>
        <taxon>Arthropoda</taxon>
        <taxon>Hexapoda</taxon>
        <taxon>Insecta</taxon>
        <taxon>Pterygota</taxon>
        <taxon>Neoptera</taxon>
        <taxon>Endopterygota</taxon>
        <taxon>Diptera</taxon>
        <taxon>Nematocera</taxon>
        <taxon>Chironomoidea</taxon>
        <taxon>Chironomidae</taxon>
        <taxon>Chironominae</taxon>
        <taxon>Chironomus</taxon>
    </lineage>
</organism>
<dbReference type="SUPFAM" id="SSF55200">
    <property type="entry name" value="Translation initiation factor IF3, C-terminal domain"/>
    <property type="match status" value="1"/>
</dbReference>
<proteinExistence type="inferred from homology"/>
<dbReference type="AlphaFoldDB" id="A0A9N9WX83"/>
<dbReference type="InterPro" id="IPR036787">
    <property type="entry name" value="T_IF-3_N_sf"/>
</dbReference>
<keyword evidence="6" id="KW-1185">Reference proteome</keyword>
<evidence type="ECO:0000256" key="2">
    <source>
        <dbReference type="ARBA" id="ARBA00022540"/>
    </source>
</evidence>
<dbReference type="InterPro" id="IPR036788">
    <property type="entry name" value="T_IF-3_C_sf"/>
</dbReference>
<keyword evidence="3" id="KW-0648">Protein biosynthesis</keyword>
<evidence type="ECO:0000259" key="4">
    <source>
        <dbReference type="Pfam" id="PF05198"/>
    </source>
</evidence>
<reference evidence="5" key="1">
    <citation type="submission" date="2022-01" db="EMBL/GenBank/DDBJ databases">
        <authorList>
            <person name="King R."/>
        </authorList>
    </citation>
    <scope>NUCLEOTIDE SEQUENCE</scope>
</reference>
<dbReference type="EMBL" id="OU895879">
    <property type="protein sequence ID" value="CAG9807470.1"/>
    <property type="molecule type" value="Genomic_DNA"/>
</dbReference>
<dbReference type="Gene3D" id="3.30.110.10">
    <property type="entry name" value="Translation initiation factor 3 (IF-3), C-terminal domain"/>
    <property type="match status" value="1"/>
</dbReference>
<gene>
    <name evidence="5" type="ORF">CHIRRI_LOCUS10319</name>
</gene>
<sequence>MISSIIKNALQSHAVRSNYINHIGKIAFYSSSQNKNVQKDEQGGERRKTKPIPRISLIYEDSKMEVITLEQAKKIAEKRKLKLVNIIDYDTKSSRPVYKLMTSHDYHSEELKKREEKKFAKNQPHIKSEKLLSLSTKITEHDLLSKVNKCKKWVEKMHEVRVVVSADDNDMTKAEKLCGTIEKEIKEVDGRVLQKRSKDNSIKFTIMPTIKKEDQHVKGTHDQHEKKFLEPEHINMQQVRSVHLI</sequence>
<dbReference type="GO" id="GO:0043022">
    <property type="term" value="F:ribosome binding"/>
    <property type="evidence" value="ECO:0007669"/>
    <property type="project" value="TreeGrafter"/>
</dbReference>
<evidence type="ECO:0000256" key="3">
    <source>
        <dbReference type="ARBA" id="ARBA00022917"/>
    </source>
</evidence>
<dbReference type="PANTHER" id="PTHR10938:SF0">
    <property type="entry name" value="TRANSLATION INITIATION FACTOR IF-3, MITOCHONDRIAL"/>
    <property type="match status" value="1"/>
</dbReference>
<evidence type="ECO:0000313" key="6">
    <source>
        <dbReference type="Proteomes" id="UP001153620"/>
    </source>
</evidence>
<dbReference type="OrthoDB" id="21573at2759"/>
<evidence type="ECO:0000313" key="5">
    <source>
        <dbReference type="EMBL" id="CAG9807470.1"/>
    </source>
</evidence>
<dbReference type="GO" id="GO:0070124">
    <property type="term" value="P:mitochondrial translational initiation"/>
    <property type="evidence" value="ECO:0007669"/>
    <property type="project" value="TreeGrafter"/>
</dbReference>
<dbReference type="Proteomes" id="UP001153620">
    <property type="component" value="Chromosome 3"/>
</dbReference>
<keyword evidence="2" id="KW-0396">Initiation factor</keyword>
<dbReference type="PANTHER" id="PTHR10938">
    <property type="entry name" value="TRANSLATION INITIATION FACTOR IF-3"/>
    <property type="match status" value="1"/>
</dbReference>